<evidence type="ECO:0000313" key="2">
    <source>
        <dbReference type="Proteomes" id="UP000463857"/>
    </source>
</evidence>
<gene>
    <name evidence="1" type="ORF">EK0264_03310</name>
</gene>
<evidence type="ECO:0000313" key="1">
    <source>
        <dbReference type="EMBL" id="QHB99404.1"/>
    </source>
</evidence>
<dbReference type="SUPFAM" id="SSF54637">
    <property type="entry name" value="Thioesterase/thiol ester dehydrase-isomerase"/>
    <property type="match status" value="1"/>
</dbReference>
<accession>A0A7L4YJC9</accession>
<dbReference type="KEGG" id="eke:EK0264_03310"/>
<keyword evidence="2" id="KW-1185">Reference proteome</keyword>
<dbReference type="OrthoDB" id="9799036at2"/>
<protein>
    <recommendedName>
        <fullName evidence="3">Acyl-CoA thioesterase</fullName>
    </recommendedName>
</protein>
<dbReference type="Proteomes" id="UP000463857">
    <property type="component" value="Chromosome"/>
</dbReference>
<dbReference type="RefSeq" id="WP_159542860.1">
    <property type="nucleotide sequence ID" value="NZ_CP047156.1"/>
</dbReference>
<evidence type="ECO:0008006" key="3">
    <source>
        <dbReference type="Google" id="ProtNLM"/>
    </source>
</evidence>
<dbReference type="InterPro" id="IPR029069">
    <property type="entry name" value="HotDog_dom_sf"/>
</dbReference>
<organism evidence="1 2">
    <name type="scientific">Epidermidibacterium keratini</name>
    <dbReference type="NCBI Taxonomy" id="1891644"/>
    <lineage>
        <taxon>Bacteria</taxon>
        <taxon>Bacillati</taxon>
        <taxon>Actinomycetota</taxon>
        <taxon>Actinomycetes</taxon>
        <taxon>Sporichthyales</taxon>
        <taxon>Sporichthyaceae</taxon>
        <taxon>Epidermidibacterium</taxon>
    </lineage>
</organism>
<name>A0A7L4YJC9_9ACTN</name>
<reference evidence="1 2" key="1">
    <citation type="journal article" date="2018" name="Int. J. Syst. Evol. Microbiol.">
        <title>Epidermidibacterium keratini gen. nov., sp. nov., a member of the family Sporichthyaceae, isolated from keratin epidermis.</title>
        <authorList>
            <person name="Lee D.G."/>
            <person name="Trujillo M.E."/>
            <person name="Kang S."/>
            <person name="Nam J.J."/>
            <person name="Kim Y.J."/>
        </authorList>
    </citation>
    <scope>NUCLEOTIDE SEQUENCE [LARGE SCALE GENOMIC DNA]</scope>
    <source>
        <strain evidence="1 2">EPI-7</strain>
    </source>
</reference>
<proteinExistence type="predicted"/>
<dbReference type="Pfam" id="PF13279">
    <property type="entry name" value="4HBT_2"/>
    <property type="match status" value="1"/>
</dbReference>
<dbReference type="EMBL" id="CP047156">
    <property type="protein sequence ID" value="QHB99404.1"/>
    <property type="molecule type" value="Genomic_DNA"/>
</dbReference>
<sequence>MGEVFEYAVHLRWSDADRNGHINNGKFATFAEDARIRWFESLLGGHRDMGSSLILARQEIDYLRQVIVEDEQDLAMTMRCFALSVGRTSTRIREELWGAGDVDGPAAAIECVLVHFDYESASSKPWSDEQREWIEGYLRVEEPAEQGAR</sequence>
<dbReference type="Gene3D" id="3.10.129.10">
    <property type="entry name" value="Hotdog Thioesterase"/>
    <property type="match status" value="1"/>
</dbReference>
<dbReference type="InParanoid" id="A0A7L4YJC9"/>
<dbReference type="CDD" id="cd00586">
    <property type="entry name" value="4HBT"/>
    <property type="match status" value="1"/>
</dbReference>
<dbReference type="AlphaFoldDB" id="A0A7L4YJC9"/>